<dbReference type="InterPro" id="IPR003615">
    <property type="entry name" value="HNH_nuc"/>
</dbReference>
<dbReference type="InterPro" id="IPR013597">
    <property type="entry name" value="Mat_intron_G2"/>
</dbReference>
<dbReference type="GO" id="GO:0004519">
    <property type="term" value="F:endonuclease activity"/>
    <property type="evidence" value="ECO:0007669"/>
    <property type="project" value="InterPro"/>
</dbReference>
<geneLocation type="plasmid" evidence="3">
    <name>pRSE40</name>
</geneLocation>
<dbReference type="PANTHER" id="PTHR34047:SF10">
    <property type="entry name" value="GROUP II INTRON-ASSOCIATED OPEN READING FRAME"/>
    <property type="match status" value="1"/>
</dbReference>
<dbReference type="InterPro" id="IPR030931">
    <property type="entry name" value="Group_II_RT_mat"/>
</dbReference>
<name>A0A3T0CI49_SALET</name>
<keyword evidence="3" id="KW-0614">Plasmid</keyword>
<dbReference type="NCBIfam" id="TIGR04416">
    <property type="entry name" value="group_II_RT_mat"/>
    <property type="match status" value="1"/>
</dbReference>
<accession>A0A3T0CI49</accession>
<dbReference type="EMBL" id="CP034699">
    <property type="protein sequence ID" value="AZT44289.1"/>
    <property type="molecule type" value="Genomic_DNA"/>
</dbReference>
<evidence type="ECO:0000259" key="2">
    <source>
        <dbReference type="PROSITE" id="PS50878"/>
    </source>
</evidence>
<dbReference type="SMART" id="SM00507">
    <property type="entry name" value="HNHc"/>
    <property type="match status" value="1"/>
</dbReference>
<organism evidence="3">
    <name type="scientific">Salmonella enterica subsp. enterica serovar Karamoja</name>
    <dbReference type="NCBI Taxonomy" id="2500153"/>
    <lineage>
        <taxon>Bacteria</taxon>
        <taxon>Pseudomonadati</taxon>
        <taxon>Pseudomonadota</taxon>
        <taxon>Gammaproteobacteria</taxon>
        <taxon>Enterobacterales</taxon>
        <taxon>Enterobacteriaceae</taxon>
        <taxon>Salmonella</taxon>
    </lineage>
</organism>
<dbReference type="Pfam" id="PF00078">
    <property type="entry name" value="RVT_1"/>
    <property type="match status" value="1"/>
</dbReference>
<dbReference type="Pfam" id="PF13655">
    <property type="entry name" value="RVT_N"/>
    <property type="match status" value="1"/>
</dbReference>
<proteinExistence type="inferred from homology"/>
<dbReference type="EC" id="2.7.7.49" evidence="3"/>
<dbReference type="CDD" id="cd00085">
    <property type="entry name" value="HNHc"/>
    <property type="match status" value="1"/>
</dbReference>
<dbReference type="RefSeq" id="WP_168445533.1">
    <property type="nucleotide sequence ID" value="NZ_CP034699.1"/>
</dbReference>
<keyword evidence="3" id="KW-0695">RNA-directed DNA polymerase</keyword>
<dbReference type="Pfam" id="PF08388">
    <property type="entry name" value="GIIM"/>
    <property type="match status" value="1"/>
</dbReference>
<gene>
    <name evidence="3" type="primary">ltrA</name>
    <name evidence="3" type="ORF">EL007_23780</name>
</gene>
<dbReference type="PANTHER" id="PTHR34047">
    <property type="entry name" value="NUCLEAR INTRON MATURASE 1, MITOCHONDRIAL-RELATED"/>
    <property type="match status" value="1"/>
</dbReference>
<dbReference type="Gene3D" id="1.10.30.50">
    <property type="match status" value="1"/>
</dbReference>
<protein>
    <submittedName>
        <fullName evidence="3">Group II intron reverse transcriptase/maturase</fullName>
        <ecNumber evidence="3">2.7.7.49</ecNumber>
    </submittedName>
</protein>
<dbReference type="AlphaFoldDB" id="A0A3T0CI49"/>
<feature type="domain" description="Reverse transcriptase" evidence="2">
    <location>
        <begin position="96"/>
        <end position="332"/>
    </location>
</feature>
<dbReference type="Pfam" id="PF01844">
    <property type="entry name" value="HNH"/>
    <property type="match status" value="1"/>
</dbReference>
<dbReference type="InterPro" id="IPR025960">
    <property type="entry name" value="RVT_N"/>
</dbReference>
<evidence type="ECO:0000256" key="1">
    <source>
        <dbReference type="ARBA" id="ARBA00034120"/>
    </source>
</evidence>
<sequence>MTEQAITCEGASLLNGNPWHSINWRKCYREVRRLQARIVKATREGRHGRAKSLQWILTHSFSGRAVSVRRVTENRGKRTPGVDGETWTSSKDKFQAIGLLKRRGYKPLPLKRLYIPKSNGKLRPLGIPTMKDRAMQALYLLALEPVAEVTADKRSFGFRSERSTADAIAQCFCVLAQKTSAEWILEGDIRGCFDNISHQWLIDNTPTDRQILKKWLKAGYQERGQLFPTESGTPQGGIISPVLANIALDGLEELLASEFKKRVVKGHLVNLKVNYVRYADDFIITGHSKELLECQVLPIVAGFMAERGLTLSPEKTRITHIEQGFDFLGQNVRKYDGKMLIKPSKANVSAFLTKIRSVIKRNNAIDQLSLIKMLNPMIQGWAAYHQHIVAKVTFNKIDNEIWLSLWRWAVRRHHNKGKKWIRKRYFYSVDARNWSFSAYTGERLPNGKPRLVNLRKAIDTPINRFKPIKIEANPFDPQWEVYFEARKAEKMRRTLRGRRKLTQIWLEQGSRCPVCNEMITSDSQWQVHHIIRRVDGGSDNNSNLIMLHPVCHKLVHSKGINVVKPVRASGL</sequence>
<dbReference type="GO" id="GO:0008270">
    <property type="term" value="F:zinc ion binding"/>
    <property type="evidence" value="ECO:0007669"/>
    <property type="project" value="InterPro"/>
</dbReference>
<dbReference type="InterPro" id="IPR043502">
    <property type="entry name" value="DNA/RNA_pol_sf"/>
</dbReference>
<dbReference type="InterPro" id="IPR051083">
    <property type="entry name" value="GrpII_Intron_Splice-Mob/Def"/>
</dbReference>
<dbReference type="SUPFAM" id="SSF56672">
    <property type="entry name" value="DNA/RNA polymerases"/>
    <property type="match status" value="1"/>
</dbReference>
<comment type="similarity">
    <text evidence="1">Belongs to the bacterial reverse transcriptase family.</text>
</comment>
<dbReference type="InterPro" id="IPR000477">
    <property type="entry name" value="RT_dom"/>
</dbReference>
<dbReference type="PROSITE" id="PS50878">
    <property type="entry name" value="RT_POL"/>
    <property type="match status" value="1"/>
</dbReference>
<keyword evidence="3" id="KW-0548">Nucleotidyltransferase</keyword>
<dbReference type="CDD" id="cd01651">
    <property type="entry name" value="RT_G2_intron"/>
    <property type="match status" value="1"/>
</dbReference>
<evidence type="ECO:0000313" key="3">
    <source>
        <dbReference type="EMBL" id="AZT44289.1"/>
    </source>
</evidence>
<keyword evidence="3" id="KW-0808">Transferase</keyword>
<dbReference type="GO" id="GO:0003676">
    <property type="term" value="F:nucleic acid binding"/>
    <property type="evidence" value="ECO:0007669"/>
    <property type="project" value="InterPro"/>
</dbReference>
<reference evidence="3" key="1">
    <citation type="submission" date="2018-12" db="EMBL/GenBank/DDBJ databases">
        <title>Complete genome sequences of twenty non-typhoidal Salmonella isolates from Rwanda.</title>
        <authorList>
            <person name="Byukusenge M."/>
            <person name="Li L."/>
            <person name="Subhashinie K."/>
            <person name="Nzayirambaho M."/>
            <person name="Kuchipudi S.V."/>
            <person name="Jayarao B.M."/>
        </authorList>
    </citation>
    <scope>NUCLEOTIDE SEQUENCE</scope>
    <source>
        <strain evidence="3">RSE40</strain>
        <plasmid evidence="3">pRSE40</plasmid>
    </source>
</reference>
<dbReference type="InterPro" id="IPR002711">
    <property type="entry name" value="HNH"/>
</dbReference>
<dbReference type="GO" id="GO:0003964">
    <property type="term" value="F:RNA-directed DNA polymerase activity"/>
    <property type="evidence" value="ECO:0007669"/>
    <property type="project" value="UniProtKB-KW"/>
</dbReference>